<reference evidence="1" key="1">
    <citation type="journal article" date="2018" name="Sci. Rep.">
        <title>Characterization of LE3 and LE4, the only lytic phages known to infect the spirochete Leptospira.</title>
        <authorList>
            <person name="Schiettekatte O."/>
            <person name="Vincent A.T."/>
            <person name="Malosse C."/>
            <person name="Lechat P."/>
            <person name="Chamot-Rooke J."/>
            <person name="Veyrier F.J."/>
            <person name="Picardeau M."/>
            <person name="Bourhy P."/>
        </authorList>
    </citation>
    <scope>NUCLEOTIDE SEQUENCE</scope>
    <source>
        <plasmid evidence="1">p2_L200901116</plasmid>
    </source>
</reference>
<dbReference type="RefSeq" id="WP_036047703.1">
    <property type="nucleotide sequence ID" value="NZ_MF974398.1"/>
</dbReference>
<protein>
    <submittedName>
        <fullName evidence="1">Uncharacterized protein</fullName>
    </submittedName>
</protein>
<dbReference type="EMBL" id="MF974398">
    <property type="protein sequence ID" value="AVH81546.1"/>
    <property type="molecule type" value="Genomic_DNA"/>
</dbReference>
<dbReference type="AlphaFoldDB" id="A0A343URX3"/>
<proteinExistence type="predicted"/>
<geneLocation type="plasmid" evidence="1">
    <name>p2_L200901116</name>
</geneLocation>
<keyword evidence="1" id="KW-0614">Plasmid</keyword>
<organism evidence="1">
    <name type="scientific">Leptospira mayottensis 200901116</name>
    <dbReference type="NCBI Taxonomy" id="1192864"/>
    <lineage>
        <taxon>Bacteria</taxon>
        <taxon>Pseudomonadati</taxon>
        <taxon>Spirochaetota</taxon>
        <taxon>Spirochaetia</taxon>
        <taxon>Leptospirales</taxon>
        <taxon>Leptospiraceae</taxon>
        <taxon>Leptospira</taxon>
    </lineage>
</organism>
<evidence type="ECO:0000313" key="1">
    <source>
        <dbReference type="EMBL" id="AVH81546.1"/>
    </source>
</evidence>
<accession>A0A343URX3</accession>
<sequence length="239" mass="26622">MNYVLEKSNKKVVWINPDPNKLTGVDVWGNFDPTQHDIAYALHYNPQIGDEFKAEVVEGVAQEFVPKTVYNKITCAERALLNWEDVINSDTETEDEPLKDSSGNLVPNQIYTPKGWEMDVEKLLLQITSKVNGICATKIISGFISTALGSPHLYSSDQDDQLNLIGLVSLNEIVMYKCTDQKGVKEYRAHTAEQIKRVLSDGAKRKTSLLQNAFSLKSELQTATTATKLLSIDIDAGWG</sequence>
<name>A0A343URX3_9LEPT</name>